<protein>
    <submittedName>
        <fullName evidence="2">Uncharacterized protein</fullName>
    </submittedName>
</protein>
<dbReference type="KEGG" id="xau:Xaut_1694"/>
<dbReference type="HOGENOM" id="CLU_2115950_0_0_5"/>
<feature type="chain" id="PRO_5002711003" evidence="1">
    <location>
        <begin position="26"/>
        <end position="118"/>
    </location>
</feature>
<evidence type="ECO:0000256" key="1">
    <source>
        <dbReference type="SAM" id="SignalP"/>
    </source>
</evidence>
<organism evidence="2 3">
    <name type="scientific">Xanthobacter autotrophicus (strain ATCC BAA-1158 / Py2)</name>
    <dbReference type="NCBI Taxonomy" id="78245"/>
    <lineage>
        <taxon>Bacteria</taxon>
        <taxon>Pseudomonadati</taxon>
        <taxon>Pseudomonadota</taxon>
        <taxon>Alphaproteobacteria</taxon>
        <taxon>Hyphomicrobiales</taxon>
        <taxon>Xanthobacteraceae</taxon>
        <taxon>Xanthobacter</taxon>
    </lineage>
</organism>
<evidence type="ECO:0000313" key="3">
    <source>
        <dbReference type="Proteomes" id="UP000002417"/>
    </source>
</evidence>
<sequence>MKSFSAVLAFGVAACVAGVAAPASAQSSAQSSAALQLTTGKVVTDPAGAFISVSVKNGTTAPISETYVACEFFAGNRALGKSSTTLFSIVPGVTGTDQVRLLGGTSANRATCAITGHK</sequence>
<dbReference type="Proteomes" id="UP000002417">
    <property type="component" value="Chromosome"/>
</dbReference>
<dbReference type="AlphaFoldDB" id="A7IFZ6"/>
<reference evidence="2 3" key="1">
    <citation type="submission" date="2007-07" db="EMBL/GenBank/DDBJ databases">
        <title>Complete sequence of chromosome of Xanthobacter autotrophicus Py2.</title>
        <authorList>
            <consortium name="US DOE Joint Genome Institute"/>
            <person name="Copeland A."/>
            <person name="Lucas S."/>
            <person name="Lapidus A."/>
            <person name="Barry K."/>
            <person name="Glavina del Rio T."/>
            <person name="Hammon N."/>
            <person name="Israni S."/>
            <person name="Dalin E."/>
            <person name="Tice H."/>
            <person name="Pitluck S."/>
            <person name="Sims D."/>
            <person name="Brettin T."/>
            <person name="Bruce D."/>
            <person name="Detter J.C."/>
            <person name="Han C."/>
            <person name="Tapia R."/>
            <person name="Brainard J."/>
            <person name="Schmutz J."/>
            <person name="Larimer F."/>
            <person name="Land M."/>
            <person name="Hauser L."/>
            <person name="Kyrpides N."/>
            <person name="Kim E."/>
            <person name="Ensigns S.A."/>
            <person name="Richardson P."/>
        </authorList>
    </citation>
    <scope>NUCLEOTIDE SEQUENCE [LARGE SCALE GENOMIC DNA]</scope>
    <source>
        <strain evidence="3">ATCC BAA-1158 / Py2</strain>
    </source>
</reference>
<evidence type="ECO:0000313" key="2">
    <source>
        <dbReference type="EMBL" id="ABS66939.1"/>
    </source>
</evidence>
<name>A7IFZ6_XANP2</name>
<dbReference type="OrthoDB" id="8455955at2"/>
<keyword evidence="1" id="KW-0732">Signal</keyword>
<feature type="signal peptide" evidence="1">
    <location>
        <begin position="1"/>
        <end position="25"/>
    </location>
</feature>
<accession>A7IFZ6</accession>
<keyword evidence="3" id="KW-1185">Reference proteome</keyword>
<dbReference type="eggNOG" id="ENOG50314TQ">
    <property type="taxonomic scope" value="Bacteria"/>
</dbReference>
<dbReference type="STRING" id="78245.Xaut_1694"/>
<dbReference type="EMBL" id="CP000781">
    <property type="protein sequence ID" value="ABS66939.1"/>
    <property type="molecule type" value="Genomic_DNA"/>
</dbReference>
<gene>
    <name evidence="2" type="ordered locus">Xaut_1694</name>
</gene>
<dbReference type="PROSITE" id="PS51257">
    <property type="entry name" value="PROKAR_LIPOPROTEIN"/>
    <property type="match status" value="1"/>
</dbReference>
<proteinExistence type="predicted"/>